<dbReference type="GO" id="GO:0019783">
    <property type="term" value="F:ubiquitin-like protein peptidase activity"/>
    <property type="evidence" value="ECO:0007669"/>
    <property type="project" value="UniProtKB-ARBA"/>
</dbReference>
<dbReference type="SUPFAM" id="SSF54001">
    <property type="entry name" value="Cysteine proteinases"/>
    <property type="match status" value="1"/>
</dbReference>
<feature type="region of interest" description="Disordered" evidence="4">
    <location>
        <begin position="327"/>
        <end position="361"/>
    </location>
</feature>
<comment type="similarity">
    <text evidence="1">Belongs to the peptidase C48 family.</text>
</comment>
<sequence length="361" mass="40971">MSASTPRADNLVAATVWSNGVNRYTGLGDAEIDRMIPPEKWLNALENIQSSRTAVVTADEIDEAVQFRSDFLPAEINKLISIHSASSFFHGMWDINHQNPKYGNNPNKIIDDREQELDEWVPGNSDVAREHFYECPYHIIPINTGDNHWSVIFIVLEKTKVALETYQDPAVDTPSYYTQIVDYSIVDPRVSGGIADPAVDAYAETRGNFIEERLDAVFKFCRIGSTRPETELRRPIWVPRQEDNDNWSSGLRVIDFIWEMLRRIQDFESSGAQNRESLFRPMRPYFDPDYVRLDVAGAIAAMGLQRQDFRARITLAQVDMVIPQAGTDGLRTGDTPRRLWGPLARPQIPRDSAGISGKNKQ</sequence>
<dbReference type="Gene3D" id="3.40.395.10">
    <property type="entry name" value="Adenoviral Proteinase, Chain A"/>
    <property type="match status" value="1"/>
</dbReference>
<evidence type="ECO:0000256" key="3">
    <source>
        <dbReference type="ARBA" id="ARBA00022801"/>
    </source>
</evidence>
<dbReference type="OrthoDB" id="4734100at2759"/>
<evidence type="ECO:0000313" key="6">
    <source>
        <dbReference type="EMBL" id="TGJ81135.1"/>
    </source>
</evidence>
<evidence type="ECO:0000256" key="4">
    <source>
        <dbReference type="SAM" id="MobiDB-lite"/>
    </source>
</evidence>
<name>A0A4Z0YPM4_9PEZI</name>
<dbReference type="Proteomes" id="UP000297716">
    <property type="component" value="Unassembled WGS sequence"/>
</dbReference>
<accession>A0A4Z0YPM4</accession>
<organism evidence="6 7">
    <name type="scientific">Xylaria hypoxylon</name>
    <dbReference type="NCBI Taxonomy" id="37992"/>
    <lineage>
        <taxon>Eukaryota</taxon>
        <taxon>Fungi</taxon>
        <taxon>Dikarya</taxon>
        <taxon>Ascomycota</taxon>
        <taxon>Pezizomycotina</taxon>
        <taxon>Sordariomycetes</taxon>
        <taxon>Xylariomycetidae</taxon>
        <taxon>Xylariales</taxon>
        <taxon>Xylariaceae</taxon>
        <taxon>Xylaria</taxon>
    </lineage>
</organism>
<dbReference type="InterPro" id="IPR003653">
    <property type="entry name" value="Peptidase_C48_C"/>
</dbReference>
<feature type="domain" description="Ubiquitin-like protease family profile" evidence="5">
    <location>
        <begin position="78"/>
        <end position="161"/>
    </location>
</feature>
<comment type="caution">
    <text evidence="6">The sequence shown here is derived from an EMBL/GenBank/DDBJ whole genome shotgun (WGS) entry which is preliminary data.</text>
</comment>
<evidence type="ECO:0000313" key="7">
    <source>
        <dbReference type="Proteomes" id="UP000297716"/>
    </source>
</evidence>
<gene>
    <name evidence="6" type="ORF">E0Z10_g7622</name>
</gene>
<dbReference type="GO" id="GO:0008234">
    <property type="term" value="F:cysteine-type peptidase activity"/>
    <property type="evidence" value="ECO:0007669"/>
    <property type="project" value="InterPro"/>
</dbReference>
<proteinExistence type="inferred from homology"/>
<evidence type="ECO:0000256" key="2">
    <source>
        <dbReference type="ARBA" id="ARBA00022670"/>
    </source>
</evidence>
<reference evidence="6 7" key="1">
    <citation type="submission" date="2019-03" db="EMBL/GenBank/DDBJ databases">
        <title>Draft genome sequence of Xylaria hypoxylon DSM 108379, a ubiquitous saprotrophic-parasitic fungi on hardwood.</title>
        <authorList>
            <person name="Buettner E."/>
            <person name="Leonhardt S."/>
            <person name="Gebauer A.M."/>
            <person name="Liers C."/>
            <person name="Hofrichter M."/>
            <person name="Kellner H."/>
        </authorList>
    </citation>
    <scope>NUCLEOTIDE SEQUENCE [LARGE SCALE GENOMIC DNA]</scope>
    <source>
        <strain evidence="6 7">DSM 108379</strain>
    </source>
</reference>
<evidence type="ECO:0000259" key="5">
    <source>
        <dbReference type="Pfam" id="PF02902"/>
    </source>
</evidence>
<dbReference type="EMBL" id="SKBN01000183">
    <property type="protein sequence ID" value="TGJ81135.1"/>
    <property type="molecule type" value="Genomic_DNA"/>
</dbReference>
<dbReference type="InterPro" id="IPR038765">
    <property type="entry name" value="Papain-like_cys_pep_sf"/>
</dbReference>
<dbReference type="AlphaFoldDB" id="A0A4Z0YPM4"/>
<protein>
    <recommendedName>
        <fullName evidence="5">Ubiquitin-like protease family profile domain-containing protein</fullName>
    </recommendedName>
</protein>
<keyword evidence="7" id="KW-1185">Reference proteome</keyword>
<dbReference type="GO" id="GO:0006508">
    <property type="term" value="P:proteolysis"/>
    <property type="evidence" value="ECO:0007669"/>
    <property type="project" value="UniProtKB-KW"/>
</dbReference>
<keyword evidence="2" id="KW-0645">Protease</keyword>
<dbReference type="Pfam" id="PF02902">
    <property type="entry name" value="Peptidase_C48"/>
    <property type="match status" value="1"/>
</dbReference>
<keyword evidence="3" id="KW-0378">Hydrolase</keyword>
<evidence type="ECO:0000256" key="1">
    <source>
        <dbReference type="ARBA" id="ARBA00005234"/>
    </source>
</evidence>